<keyword evidence="2" id="KW-1185">Reference proteome</keyword>
<proteinExistence type="predicted"/>
<reference evidence="2" key="1">
    <citation type="journal article" date="2023" name="Hortic. Res.">
        <title>A chromosome-level phased genome enabling allele-level studies in sweet orange: a case study on citrus Huanglongbing tolerance.</title>
        <authorList>
            <person name="Wu B."/>
            <person name="Yu Q."/>
            <person name="Deng Z."/>
            <person name="Duan Y."/>
            <person name="Luo F."/>
            <person name="Gmitter F. Jr."/>
        </authorList>
    </citation>
    <scope>NUCLEOTIDE SEQUENCE [LARGE SCALE GENOMIC DNA]</scope>
    <source>
        <strain evidence="2">cv. Valencia</strain>
    </source>
</reference>
<dbReference type="EMBL" id="CM039177">
    <property type="protein sequence ID" value="KAH9698160.1"/>
    <property type="molecule type" value="Genomic_DNA"/>
</dbReference>
<evidence type="ECO:0000313" key="2">
    <source>
        <dbReference type="Proteomes" id="UP000829398"/>
    </source>
</evidence>
<comment type="caution">
    <text evidence="1">The sequence shown here is derived from an EMBL/GenBank/DDBJ whole genome shotgun (WGS) entry which is preliminary data.</text>
</comment>
<protein>
    <submittedName>
        <fullName evidence="1">Integrase catalytic domain-containing protein</fullName>
    </submittedName>
</protein>
<name>A0ACB8IMJ4_CITSI</name>
<accession>A0ACB8IMJ4</accession>
<dbReference type="Proteomes" id="UP000829398">
    <property type="component" value="Chromosome 8"/>
</dbReference>
<gene>
    <name evidence="1" type="ORF">KPL71_023907</name>
</gene>
<evidence type="ECO:0000313" key="1">
    <source>
        <dbReference type="EMBL" id="KAH9698160.1"/>
    </source>
</evidence>
<organism evidence="1 2">
    <name type="scientific">Citrus sinensis</name>
    <name type="common">Sweet orange</name>
    <name type="synonym">Citrus aurantium var. sinensis</name>
    <dbReference type="NCBI Taxonomy" id="2711"/>
    <lineage>
        <taxon>Eukaryota</taxon>
        <taxon>Viridiplantae</taxon>
        <taxon>Streptophyta</taxon>
        <taxon>Embryophyta</taxon>
        <taxon>Tracheophyta</taxon>
        <taxon>Spermatophyta</taxon>
        <taxon>Magnoliopsida</taxon>
        <taxon>eudicotyledons</taxon>
        <taxon>Gunneridae</taxon>
        <taxon>Pentapetalae</taxon>
        <taxon>rosids</taxon>
        <taxon>malvids</taxon>
        <taxon>Sapindales</taxon>
        <taxon>Rutaceae</taxon>
        <taxon>Aurantioideae</taxon>
        <taxon>Citrus</taxon>
    </lineage>
</organism>
<sequence length="1057" mass="122519">MATLNDSTFREGQSTTRPPFFDGNDYAYWKTRMIIYLQALDYKIWEVVCDGPFMPTFKDEVGDDIPKPSSQWSELEKRKMSLNSKAMNALFCALDKKEFHRVSSCESAQEIWNKLEVVYEGTNQVKESKISRYTRQYELFQMEQNENVYSMYTRFTDIVNTLGALGKTFSNSEKVKKIIRSLPKEWRPKRTTIEEAKDLNTLPLDDLIGSLISYEEDLAAEKGHEEKKKSIALKASKYESDGESEPDDEELAMLAKRFRKFFKKTRERRNFRNFKNYREKKEAITCYECKKPGHIRSECPLINKLKKKAMIATWDDSEEESNDEEGSQEVSNLALMAIGGDDDLNEVSDPTYDELYDAFQDLHNELMKIVDDYSRYTWVLFLANKDDALDAFKVLCKKLQNEKGHGIVCIRSDHEGEFENHAFESFCNNLGIEHQFSSPRTPQQNGVVERKNRSIQEMARTMLNENALPNYFWAEAVNTAYYVLNRVLIRPNLNKTSYELWKDRKPNIGYFKVFGCKCFVLNTKDNFGKFDPKSDVGIFLGYSNSSKAYRVYNKRTLVVEESMHVTFDESNPSSTEKVVVDDDAGEEEQEEEASHDNQEDAPHGIQEEHHEEPNVEQNEGTSQTLPKEWRYVSSHPKDVILGDPSRGITTRSSLRNTCEHNAFISQIELKSFEDAENDESWIMAMQEELNQFERNNVWELVPKPEHQSIIGTKWVFRNKMDESGVVVRNKARLVAQGYNQEEGIDFDETFAPVARLESIRMLLAYACHKDFILYQMDVKSAFLNGYILEEVYVKQPPGFENEKFPNHVYKLLKAFYGLKQAPRAWYDRLKNFLLENDFSMGKADTTLFVKHKNQDILIVQIYVDDIIFGSTNELLCKEFSLCMSKEFEMSMMGELKYFLGLQIKQNEEGIFINQAKYVKDLLKRFGIDDSKTKNTPMSTTTKLDKDEKGKEVDIKMYRGMIGSLLYLTASRPDIMFSVCLCARFQSCPKESHLLAVKRIFRYLSGTIDIGLWYPRGTHIDLTCFSDADFAGYKVDRKSTSGTCYILGHSLVSWFSKK</sequence>